<dbReference type="InterPro" id="IPR036282">
    <property type="entry name" value="Glutathione-S-Trfase_C_sf"/>
</dbReference>
<dbReference type="GO" id="GO:0016740">
    <property type="term" value="F:transferase activity"/>
    <property type="evidence" value="ECO:0007669"/>
    <property type="project" value="UniProtKB-KW"/>
</dbReference>
<dbReference type="InterPro" id="IPR036249">
    <property type="entry name" value="Thioredoxin-like_sf"/>
</dbReference>
<dbReference type="STRING" id="634436.SAMN05216361_2855"/>
<feature type="domain" description="GST N-terminal" evidence="1">
    <location>
        <begin position="1"/>
        <end position="77"/>
    </location>
</feature>
<dbReference type="InterPro" id="IPR050983">
    <property type="entry name" value="GST_Omega/HSP26"/>
</dbReference>
<dbReference type="GO" id="GO:0005737">
    <property type="term" value="C:cytoplasm"/>
    <property type="evidence" value="ECO:0007669"/>
    <property type="project" value="TreeGrafter"/>
</dbReference>
<dbReference type="SUPFAM" id="SSF52833">
    <property type="entry name" value="Thioredoxin-like"/>
    <property type="match status" value="1"/>
</dbReference>
<dbReference type="SUPFAM" id="SSF47616">
    <property type="entry name" value="GST C-terminal domain-like"/>
    <property type="match status" value="1"/>
</dbReference>
<dbReference type="PROSITE" id="PS50404">
    <property type="entry name" value="GST_NTER"/>
    <property type="match status" value="1"/>
</dbReference>
<keyword evidence="3" id="KW-1185">Reference proteome</keyword>
<dbReference type="Pfam" id="PF13417">
    <property type="entry name" value="GST_N_3"/>
    <property type="match status" value="1"/>
</dbReference>
<evidence type="ECO:0000313" key="3">
    <source>
        <dbReference type="Proteomes" id="UP000184520"/>
    </source>
</evidence>
<protein>
    <submittedName>
        <fullName evidence="2">Glutathione S-transferase</fullName>
    </submittedName>
</protein>
<dbReference type="OrthoDB" id="8634103at2"/>
<dbReference type="PANTHER" id="PTHR43968:SF6">
    <property type="entry name" value="GLUTATHIONE S-TRANSFERASE OMEGA"/>
    <property type="match status" value="1"/>
</dbReference>
<dbReference type="EMBL" id="FQWD01000004">
    <property type="protein sequence ID" value="SHG70612.1"/>
    <property type="molecule type" value="Genomic_DNA"/>
</dbReference>
<dbReference type="Proteomes" id="UP000184520">
    <property type="component" value="Unassembled WGS sequence"/>
</dbReference>
<name>A0A1M5LZU9_9ALTE</name>
<dbReference type="AlphaFoldDB" id="A0A1M5LZU9"/>
<dbReference type="Gene3D" id="1.20.1050.10">
    <property type="match status" value="1"/>
</dbReference>
<proteinExistence type="predicted"/>
<accession>A0A1M5LZU9</accession>
<sequence>MKLYGSTTSPYVRRIRLWLNDTDYEFVNMDIFGGPGRALLKEKNPALKVPALEDGEQMVFDSRVIFRYLQTKSNAAPLSWEQENWLTLIDAANDSFVQLMMLKRSGVEQDRELLFFRLQLERIETALTTLNTHAEQGDFSQWDYPTICLFCLIDWVSFRELWDFAAYPALQTLWKTYQDDSIIKATDPRI</sequence>
<reference evidence="3" key="1">
    <citation type="submission" date="2016-11" db="EMBL/GenBank/DDBJ databases">
        <authorList>
            <person name="Varghese N."/>
            <person name="Submissions S."/>
        </authorList>
    </citation>
    <scope>NUCLEOTIDE SEQUENCE [LARGE SCALE GENOMIC DNA]</scope>
    <source>
        <strain evidence="3">CGMCC 1.8995</strain>
    </source>
</reference>
<keyword evidence="2" id="KW-0808">Transferase</keyword>
<dbReference type="PANTHER" id="PTHR43968">
    <property type="match status" value="1"/>
</dbReference>
<evidence type="ECO:0000259" key="1">
    <source>
        <dbReference type="PROSITE" id="PS50404"/>
    </source>
</evidence>
<evidence type="ECO:0000313" key="2">
    <source>
        <dbReference type="EMBL" id="SHG70612.1"/>
    </source>
</evidence>
<dbReference type="RefSeq" id="WP_073323565.1">
    <property type="nucleotide sequence ID" value="NZ_FQWD01000004.1"/>
</dbReference>
<dbReference type="InterPro" id="IPR004045">
    <property type="entry name" value="Glutathione_S-Trfase_N"/>
</dbReference>
<gene>
    <name evidence="2" type="ORF">SAMN05216361_2855</name>
</gene>
<dbReference type="Gene3D" id="3.40.30.10">
    <property type="entry name" value="Glutaredoxin"/>
    <property type="match status" value="1"/>
</dbReference>
<organism evidence="2 3">
    <name type="scientific">Marisediminitalea aggregata</name>
    <dbReference type="NCBI Taxonomy" id="634436"/>
    <lineage>
        <taxon>Bacteria</taxon>
        <taxon>Pseudomonadati</taxon>
        <taxon>Pseudomonadota</taxon>
        <taxon>Gammaproteobacteria</taxon>
        <taxon>Alteromonadales</taxon>
        <taxon>Alteromonadaceae</taxon>
        <taxon>Marisediminitalea</taxon>
    </lineage>
</organism>